<proteinExistence type="predicted"/>
<feature type="transmembrane region" description="Helical" evidence="1">
    <location>
        <begin position="43"/>
        <end position="73"/>
    </location>
</feature>
<comment type="caution">
    <text evidence="2">The sequence shown here is derived from an EMBL/GenBank/DDBJ whole genome shotgun (WGS) entry which is preliminary data.</text>
</comment>
<dbReference type="AlphaFoldDB" id="A0A120GNV3"/>
<keyword evidence="1" id="KW-0472">Membrane</keyword>
<reference evidence="2 3" key="1">
    <citation type="submission" date="2015-11" db="EMBL/GenBank/DDBJ databases">
        <title>Genome Sequence of Bacillus simplex strain VanAntwerpen2.</title>
        <authorList>
            <person name="Couger M.B."/>
        </authorList>
    </citation>
    <scope>NUCLEOTIDE SEQUENCE [LARGE SCALE GENOMIC DNA]</scope>
    <source>
        <strain evidence="2 3">VanAntwerpen02</strain>
    </source>
</reference>
<protein>
    <submittedName>
        <fullName evidence="2">Uncharacterized protein</fullName>
    </submittedName>
</protein>
<evidence type="ECO:0000256" key="1">
    <source>
        <dbReference type="SAM" id="Phobius"/>
    </source>
</evidence>
<dbReference type="Proteomes" id="UP000064189">
    <property type="component" value="Unassembled WGS sequence"/>
</dbReference>
<name>A0A120GNV3_9BACI</name>
<accession>A0A120GNV3</accession>
<evidence type="ECO:0000313" key="3">
    <source>
        <dbReference type="Proteomes" id="UP000064189"/>
    </source>
</evidence>
<sequence length="78" mass="8349">MAICYISYYGWNGHAGRKGSDLQDRKEAGIGGVLGNIGLGTPFYISVIIASLVGTVYPITGFLGFVIMAGLIIPWHLF</sequence>
<keyword evidence="1" id="KW-1133">Transmembrane helix</keyword>
<dbReference type="EMBL" id="LNNH01000032">
    <property type="protein sequence ID" value="KWW16515.1"/>
    <property type="molecule type" value="Genomic_DNA"/>
</dbReference>
<dbReference type="RefSeq" id="WP_061143248.1">
    <property type="nucleotide sequence ID" value="NZ_LNNH01000032.1"/>
</dbReference>
<keyword evidence="1" id="KW-0812">Transmembrane</keyword>
<evidence type="ECO:0000313" key="2">
    <source>
        <dbReference type="EMBL" id="KWW16515.1"/>
    </source>
</evidence>
<organism evidence="2 3">
    <name type="scientific">Peribacillus simplex</name>
    <dbReference type="NCBI Taxonomy" id="1478"/>
    <lineage>
        <taxon>Bacteria</taxon>
        <taxon>Bacillati</taxon>
        <taxon>Bacillota</taxon>
        <taxon>Bacilli</taxon>
        <taxon>Bacillales</taxon>
        <taxon>Bacillaceae</taxon>
        <taxon>Peribacillus</taxon>
    </lineage>
</organism>
<gene>
    <name evidence="2" type="ORF">AS888_24090</name>
</gene>
<keyword evidence="3" id="KW-1185">Reference proteome</keyword>